<name>A0A4R2LN37_9BACE</name>
<dbReference type="Gene3D" id="3.40.50.620">
    <property type="entry name" value="HUPs"/>
    <property type="match status" value="1"/>
</dbReference>
<gene>
    <name evidence="1" type="ORF">EV202_12711</name>
</gene>
<dbReference type="InterPro" id="IPR014729">
    <property type="entry name" value="Rossmann-like_a/b/a_fold"/>
</dbReference>
<dbReference type="RefSeq" id="WP_131927259.1">
    <property type="nucleotide sequence ID" value="NZ_SLXB01000027.1"/>
</dbReference>
<dbReference type="EMBL" id="SLXB01000027">
    <property type="protein sequence ID" value="TCO88128.1"/>
    <property type="molecule type" value="Genomic_DNA"/>
</dbReference>
<organism evidence="1 2">
    <name type="scientific">Prevotella heparinolytica</name>
    <dbReference type="NCBI Taxonomy" id="28113"/>
    <lineage>
        <taxon>Bacteria</taxon>
        <taxon>Pseudomonadati</taxon>
        <taxon>Bacteroidota</taxon>
        <taxon>Bacteroidia</taxon>
        <taxon>Bacteroidales</taxon>
        <taxon>Bacteroidaceae</taxon>
        <taxon>Bacteroides</taxon>
    </lineage>
</organism>
<dbReference type="SUPFAM" id="SSF52402">
    <property type="entry name" value="Adenine nucleotide alpha hydrolases-like"/>
    <property type="match status" value="1"/>
</dbReference>
<dbReference type="AlphaFoldDB" id="A0A4R2LN37"/>
<reference evidence="1 2" key="1">
    <citation type="submission" date="2019-03" db="EMBL/GenBank/DDBJ databases">
        <title>Genomic Encyclopedia of Type Strains, Phase IV (KMG-IV): sequencing the most valuable type-strain genomes for metagenomic binning, comparative biology and taxonomic classification.</title>
        <authorList>
            <person name="Goeker M."/>
        </authorList>
    </citation>
    <scope>NUCLEOTIDE SEQUENCE [LARGE SCALE GENOMIC DNA]</scope>
    <source>
        <strain evidence="1 2">DSM 23917</strain>
    </source>
</reference>
<dbReference type="PROSITE" id="PS51257">
    <property type="entry name" value="PROKAR_LIPOPROTEIN"/>
    <property type="match status" value="1"/>
</dbReference>
<evidence type="ECO:0000313" key="2">
    <source>
        <dbReference type="Proteomes" id="UP000295600"/>
    </source>
</evidence>
<protein>
    <recommendedName>
        <fullName evidence="3">Phosphoadenosine phosphosulfate reductase</fullName>
    </recommendedName>
</protein>
<evidence type="ECO:0008006" key="3">
    <source>
        <dbReference type="Google" id="ProtNLM"/>
    </source>
</evidence>
<accession>A0A4R2LN37</accession>
<evidence type="ECO:0000313" key="1">
    <source>
        <dbReference type="EMBL" id="TCO88128.1"/>
    </source>
</evidence>
<comment type="caution">
    <text evidence="1">The sequence shown here is derived from an EMBL/GenBank/DDBJ whole genome shotgun (WGS) entry which is preliminary data.</text>
</comment>
<dbReference type="Proteomes" id="UP000295600">
    <property type="component" value="Unassembled WGS sequence"/>
</dbReference>
<sequence>MNKIIAWFSCGITSAVACKIALQTYKDVVLYYTDTGSQDEDSLRFLHDCEQWFGQKINIVRSKEYTNHFDVIEKKGLISKHNYYPCTFELKKRLRYQIEDELKYWDGQVWGFDISETNRAQRMIEQYPNMKPLFPLIDNQLSKANCACLLAKEGIELPRMYKMGYHNNNCIGCIRGGMGYWNKIRIDFPEDFERMAKLERVVGHSCLKERIGNETKALFLDELSPDRGDFPTEIMPECGLFCELEFMN</sequence>
<proteinExistence type="predicted"/>